<evidence type="ECO:0000256" key="6">
    <source>
        <dbReference type="ARBA" id="ARBA00023077"/>
    </source>
</evidence>
<dbReference type="InterPro" id="IPR000531">
    <property type="entry name" value="Beta-barrel_TonB"/>
</dbReference>
<dbReference type="EMBL" id="JACIFO010000001">
    <property type="protein sequence ID" value="MBB4118049.1"/>
    <property type="molecule type" value="Genomic_DNA"/>
</dbReference>
<dbReference type="Pfam" id="PF07715">
    <property type="entry name" value="Plug"/>
    <property type="match status" value="1"/>
</dbReference>
<evidence type="ECO:0000256" key="5">
    <source>
        <dbReference type="ARBA" id="ARBA00022729"/>
    </source>
</evidence>
<evidence type="ECO:0000259" key="13">
    <source>
        <dbReference type="Pfam" id="PF00593"/>
    </source>
</evidence>
<evidence type="ECO:0000313" key="15">
    <source>
        <dbReference type="EMBL" id="MBB4118049.1"/>
    </source>
</evidence>
<dbReference type="Gene3D" id="2.170.130.10">
    <property type="entry name" value="TonB-dependent receptor, plug domain"/>
    <property type="match status" value="1"/>
</dbReference>
<proteinExistence type="inferred from homology"/>
<organism evidence="15 16">
    <name type="scientific">Mesonia hippocampi</name>
    <dbReference type="NCBI Taxonomy" id="1628250"/>
    <lineage>
        <taxon>Bacteria</taxon>
        <taxon>Pseudomonadati</taxon>
        <taxon>Bacteroidota</taxon>
        <taxon>Flavobacteriia</taxon>
        <taxon>Flavobacteriales</taxon>
        <taxon>Flavobacteriaceae</taxon>
        <taxon>Mesonia</taxon>
    </lineage>
</organism>
<dbReference type="GO" id="GO:0044718">
    <property type="term" value="P:siderophore transmembrane transport"/>
    <property type="evidence" value="ECO:0007669"/>
    <property type="project" value="TreeGrafter"/>
</dbReference>
<dbReference type="PANTHER" id="PTHR30069:SF29">
    <property type="entry name" value="HEMOGLOBIN AND HEMOGLOBIN-HAPTOGLOBIN-BINDING PROTEIN 1-RELATED"/>
    <property type="match status" value="1"/>
</dbReference>
<evidence type="ECO:0000256" key="12">
    <source>
        <dbReference type="SAM" id="SignalP"/>
    </source>
</evidence>
<dbReference type="AlphaFoldDB" id="A0A840EI10"/>
<feature type="domain" description="TonB-dependent receptor-like beta-barrel" evidence="13">
    <location>
        <begin position="167"/>
        <end position="583"/>
    </location>
</feature>
<evidence type="ECO:0000259" key="14">
    <source>
        <dbReference type="Pfam" id="PF07715"/>
    </source>
</evidence>
<dbReference type="InterPro" id="IPR036942">
    <property type="entry name" value="Beta-barrel_TonB_sf"/>
</dbReference>
<evidence type="ECO:0000256" key="1">
    <source>
        <dbReference type="ARBA" id="ARBA00004571"/>
    </source>
</evidence>
<evidence type="ECO:0000256" key="7">
    <source>
        <dbReference type="ARBA" id="ARBA00023136"/>
    </source>
</evidence>
<evidence type="ECO:0000256" key="4">
    <source>
        <dbReference type="ARBA" id="ARBA00022692"/>
    </source>
</evidence>
<evidence type="ECO:0000256" key="8">
    <source>
        <dbReference type="ARBA" id="ARBA00023170"/>
    </source>
</evidence>
<dbReference type="PROSITE" id="PS52016">
    <property type="entry name" value="TONB_DEPENDENT_REC_3"/>
    <property type="match status" value="1"/>
</dbReference>
<dbReference type="Gene3D" id="2.40.170.20">
    <property type="entry name" value="TonB-dependent receptor, beta-barrel domain"/>
    <property type="match status" value="1"/>
</dbReference>
<keyword evidence="8 15" id="KW-0675">Receptor</keyword>
<keyword evidence="3 10" id="KW-1134">Transmembrane beta strand</keyword>
<feature type="signal peptide" evidence="12">
    <location>
        <begin position="1"/>
        <end position="19"/>
    </location>
</feature>
<comment type="subcellular location">
    <subcellularLocation>
        <location evidence="1 10">Cell outer membrane</location>
        <topology evidence="1 10">Multi-pass membrane protein</topology>
    </subcellularLocation>
</comment>
<accession>A0A840EI10</accession>
<dbReference type="Proteomes" id="UP000553034">
    <property type="component" value="Unassembled WGS sequence"/>
</dbReference>
<keyword evidence="5 12" id="KW-0732">Signal</keyword>
<keyword evidence="9 10" id="KW-0998">Cell outer membrane</keyword>
<dbReference type="InterPro" id="IPR037066">
    <property type="entry name" value="Plug_dom_sf"/>
</dbReference>
<keyword evidence="2 10" id="KW-0813">Transport</keyword>
<keyword evidence="4 10" id="KW-0812">Transmembrane</keyword>
<name>A0A840EI10_9FLAO</name>
<dbReference type="InterPro" id="IPR012910">
    <property type="entry name" value="Plug_dom"/>
</dbReference>
<dbReference type="GO" id="GO:0009279">
    <property type="term" value="C:cell outer membrane"/>
    <property type="evidence" value="ECO:0007669"/>
    <property type="project" value="UniProtKB-SubCell"/>
</dbReference>
<evidence type="ECO:0000256" key="2">
    <source>
        <dbReference type="ARBA" id="ARBA00022448"/>
    </source>
</evidence>
<dbReference type="InterPro" id="IPR039426">
    <property type="entry name" value="TonB-dep_rcpt-like"/>
</dbReference>
<evidence type="ECO:0000256" key="9">
    <source>
        <dbReference type="ARBA" id="ARBA00023237"/>
    </source>
</evidence>
<dbReference type="SUPFAM" id="SSF56935">
    <property type="entry name" value="Porins"/>
    <property type="match status" value="1"/>
</dbReference>
<sequence>MKNYLILLLCLCFYSTTFAQQKPIEQLEVVYLENNPLRDSVYTSNQLILNDSILKRSQASLTQLLNFNSTIYFKENGLGMVASPSFRGTTAQQTAVLWNGISINSQTTGQTDFNTVTTRGYDKVIVKPGGGSVVDGSNSIGGSIYLENEIPYNHNFENNVFIQYGSFNTYGLHVKSSYSNKKTGISIGLSKNASDNDYKYPKTGVKNKNGHYKNTNISLAAGTKLNKQHELQWFANIYDSRRNFSLPNPYALPNKYYDFNTRSLLNWKYYKQRFSSSAKVAVLTDRYIYYPNVNYWYHSKAKVETYLFKYDADYRLSKNMLLTGGLNLTRNQGSGTNFSQSERHIGAVALGFKHQATPSFIYEVMLRQEVNEHFDSPFLYRIGLQKEFSEVYTLKFNTSKNYRIPTYNDLYWNGLGNPDLKPETSYGVEISNLFSYKNYSLNLTAYYNKIEDLLRWTPSASGIWRPENTNNVQTYGLEAILSLTQSLWDKHFVNFNATYAYTISENTETKKQLIYVPKHKLTWSLSYAYKKINAYYQYINTGEVFHTTDNSKYYTIGSYMAGNLGLEYKLKQQLTIGLQALNVWNEKYESVLNRPMPGRNYTIYLNLNI</sequence>
<keyword evidence="7 10" id="KW-0472">Membrane</keyword>
<comment type="caution">
    <text evidence="15">The sequence shown here is derived from an EMBL/GenBank/DDBJ whole genome shotgun (WGS) entry which is preliminary data.</text>
</comment>
<feature type="domain" description="TonB-dependent receptor plug" evidence="14">
    <location>
        <begin position="44"/>
        <end position="142"/>
    </location>
</feature>
<dbReference type="RefSeq" id="WP_183475686.1">
    <property type="nucleotide sequence ID" value="NZ_JACIFO010000001.1"/>
</dbReference>
<feature type="chain" id="PRO_5032289635" evidence="12">
    <location>
        <begin position="20"/>
        <end position="609"/>
    </location>
</feature>
<gene>
    <name evidence="15" type="ORF">GGR32_000321</name>
</gene>
<evidence type="ECO:0000256" key="3">
    <source>
        <dbReference type="ARBA" id="ARBA00022452"/>
    </source>
</evidence>
<keyword evidence="6 11" id="KW-0798">TonB box</keyword>
<evidence type="ECO:0000256" key="10">
    <source>
        <dbReference type="PROSITE-ProRule" id="PRU01360"/>
    </source>
</evidence>
<dbReference type="GO" id="GO:0015344">
    <property type="term" value="F:siderophore uptake transmembrane transporter activity"/>
    <property type="evidence" value="ECO:0007669"/>
    <property type="project" value="TreeGrafter"/>
</dbReference>
<dbReference type="Pfam" id="PF00593">
    <property type="entry name" value="TonB_dep_Rec_b-barrel"/>
    <property type="match status" value="1"/>
</dbReference>
<keyword evidence="16" id="KW-1185">Reference proteome</keyword>
<evidence type="ECO:0000313" key="16">
    <source>
        <dbReference type="Proteomes" id="UP000553034"/>
    </source>
</evidence>
<evidence type="ECO:0000256" key="11">
    <source>
        <dbReference type="RuleBase" id="RU003357"/>
    </source>
</evidence>
<dbReference type="PANTHER" id="PTHR30069">
    <property type="entry name" value="TONB-DEPENDENT OUTER MEMBRANE RECEPTOR"/>
    <property type="match status" value="1"/>
</dbReference>
<reference evidence="15 16" key="1">
    <citation type="submission" date="2020-08" db="EMBL/GenBank/DDBJ databases">
        <title>Genomic Encyclopedia of Type Strains, Phase IV (KMG-IV): sequencing the most valuable type-strain genomes for metagenomic binning, comparative biology and taxonomic classification.</title>
        <authorList>
            <person name="Goeker M."/>
        </authorList>
    </citation>
    <scope>NUCLEOTIDE SEQUENCE [LARGE SCALE GENOMIC DNA]</scope>
    <source>
        <strain evidence="15 16">DSM 29568</strain>
    </source>
</reference>
<comment type="similarity">
    <text evidence="10 11">Belongs to the TonB-dependent receptor family.</text>
</comment>
<protein>
    <submittedName>
        <fullName evidence="15">Iron complex outermembrane receptor protein</fullName>
    </submittedName>
</protein>